<feature type="domain" description="HTH araC/xylS-type" evidence="5">
    <location>
        <begin position="184"/>
        <end position="281"/>
    </location>
</feature>
<dbReference type="PROSITE" id="PS01124">
    <property type="entry name" value="HTH_ARAC_FAMILY_2"/>
    <property type="match status" value="1"/>
</dbReference>
<dbReference type="AlphaFoldDB" id="A0A318S515"/>
<evidence type="ECO:0000256" key="4">
    <source>
        <dbReference type="SAM" id="MobiDB-lite"/>
    </source>
</evidence>
<dbReference type="GO" id="GO:0043565">
    <property type="term" value="F:sequence-specific DNA binding"/>
    <property type="evidence" value="ECO:0007669"/>
    <property type="project" value="InterPro"/>
</dbReference>
<dbReference type="EMBL" id="QJSX01000033">
    <property type="protein sequence ID" value="PYE48103.1"/>
    <property type="molecule type" value="Genomic_DNA"/>
</dbReference>
<organism evidence="6 7">
    <name type="scientific">Deinococcus yavapaiensis KR-236</name>
    <dbReference type="NCBI Taxonomy" id="694435"/>
    <lineage>
        <taxon>Bacteria</taxon>
        <taxon>Thermotogati</taxon>
        <taxon>Deinococcota</taxon>
        <taxon>Deinococci</taxon>
        <taxon>Deinococcales</taxon>
        <taxon>Deinococcaceae</taxon>
        <taxon>Deinococcus</taxon>
    </lineage>
</organism>
<dbReference type="InterPro" id="IPR009057">
    <property type="entry name" value="Homeodomain-like_sf"/>
</dbReference>
<comment type="caution">
    <text evidence="6">The sequence shown here is derived from an EMBL/GenBank/DDBJ whole genome shotgun (WGS) entry which is preliminary data.</text>
</comment>
<protein>
    <submittedName>
        <fullName evidence="6">AraC family transcriptional regulator</fullName>
    </submittedName>
</protein>
<dbReference type="PROSITE" id="PS00041">
    <property type="entry name" value="HTH_ARAC_FAMILY_1"/>
    <property type="match status" value="1"/>
</dbReference>
<sequence>MSVMVAPSLRLLHESSLGFFGTSERGALSLKTMRRGAALYEVGRARYRVDDDCFLVLNDHQPYAVDVDRNVESFCVFFHPAFAAGVLRALRLTPAALLDAPFDTSARVPELLVRTYPQRHPLGRRLRAARLLNERHALHGPRVEQLALTLLDDLYRLAGEVRDEAGRLPWARAATREETYRRVQRARDYAEASLHAPVTLAELADVANLAPHHFLRAFKVVTGETPHAFLTRRRLERARRLLREGMPVGRAALDVGFSSPTSFTAAYKQRFGAPPSHEEKTSNSEEVAASDVA</sequence>
<dbReference type="OrthoDB" id="192171at2"/>
<dbReference type="GO" id="GO:0003700">
    <property type="term" value="F:DNA-binding transcription factor activity"/>
    <property type="evidence" value="ECO:0007669"/>
    <property type="project" value="InterPro"/>
</dbReference>
<dbReference type="SUPFAM" id="SSF46689">
    <property type="entry name" value="Homeodomain-like"/>
    <property type="match status" value="2"/>
</dbReference>
<accession>A0A318S515</accession>
<evidence type="ECO:0000256" key="1">
    <source>
        <dbReference type="ARBA" id="ARBA00023015"/>
    </source>
</evidence>
<dbReference type="PANTHER" id="PTHR46796:SF2">
    <property type="entry name" value="TRANSCRIPTIONAL REGULATORY PROTEIN"/>
    <property type="match status" value="1"/>
</dbReference>
<gene>
    <name evidence="6" type="ORF">DES52_1339</name>
</gene>
<dbReference type="InterPro" id="IPR018062">
    <property type="entry name" value="HTH_AraC-typ_CS"/>
</dbReference>
<name>A0A318S515_9DEIO</name>
<dbReference type="Gene3D" id="1.10.10.60">
    <property type="entry name" value="Homeodomain-like"/>
    <property type="match status" value="2"/>
</dbReference>
<evidence type="ECO:0000256" key="3">
    <source>
        <dbReference type="ARBA" id="ARBA00023163"/>
    </source>
</evidence>
<evidence type="ECO:0000313" key="6">
    <source>
        <dbReference type="EMBL" id="PYE48103.1"/>
    </source>
</evidence>
<keyword evidence="3" id="KW-0804">Transcription</keyword>
<keyword evidence="7" id="KW-1185">Reference proteome</keyword>
<keyword evidence="2" id="KW-0238">DNA-binding</keyword>
<keyword evidence="1" id="KW-0805">Transcription regulation</keyword>
<reference evidence="6 7" key="1">
    <citation type="submission" date="2018-06" db="EMBL/GenBank/DDBJ databases">
        <title>Genomic Encyclopedia of Type Strains, Phase IV (KMG-IV): sequencing the most valuable type-strain genomes for metagenomic binning, comparative biology and taxonomic classification.</title>
        <authorList>
            <person name="Goeker M."/>
        </authorList>
    </citation>
    <scope>NUCLEOTIDE SEQUENCE [LARGE SCALE GENOMIC DNA]</scope>
    <source>
        <strain evidence="6 7">DSM 18048</strain>
    </source>
</reference>
<evidence type="ECO:0000313" key="7">
    <source>
        <dbReference type="Proteomes" id="UP000248326"/>
    </source>
</evidence>
<proteinExistence type="predicted"/>
<dbReference type="Proteomes" id="UP000248326">
    <property type="component" value="Unassembled WGS sequence"/>
</dbReference>
<feature type="region of interest" description="Disordered" evidence="4">
    <location>
        <begin position="268"/>
        <end position="293"/>
    </location>
</feature>
<evidence type="ECO:0000256" key="2">
    <source>
        <dbReference type="ARBA" id="ARBA00023125"/>
    </source>
</evidence>
<dbReference type="InterPro" id="IPR050204">
    <property type="entry name" value="AraC_XylS_family_regulators"/>
</dbReference>
<dbReference type="SMART" id="SM00342">
    <property type="entry name" value="HTH_ARAC"/>
    <property type="match status" value="1"/>
</dbReference>
<dbReference type="PANTHER" id="PTHR46796">
    <property type="entry name" value="HTH-TYPE TRANSCRIPTIONAL ACTIVATOR RHAS-RELATED"/>
    <property type="match status" value="1"/>
</dbReference>
<dbReference type="InterPro" id="IPR018060">
    <property type="entry name" value="HTH_AraC"/>
</dbReference>
<dbReference type="Pfam" id="PF12833">
    <property type="entry name" value="HTH_18"/>
    <property type="match status" value="1"/>
</dbReference>
<evidence type="ECO:0000259" key="5">
    <source>
        <dbReference type="PROSITE" id="PS01124"/>
    </source>
</evidence>